<accession>A0A1T5A9K6</accession>
<name>A0A1T5A9K6_9SPHI</name>
<evidence type="ECO:0000313" key="2">
    <source>
        <dbReference type="Proteomes" id="UP000189981"/>
    </source>
</evidence>
<organism evidence="1 2">
    <name type="scientific">Daejeonella lutea</name>
    <dbReference type="NCBI Taxonomy" id="572036"/>
    <lineage>
        <taxon>Bacteria</taxon>
        <taxon>Pseudomonadati</taxon>
        <taxon>Bacteroidota</taxon>
        <taxon>Sphingobacteriia</taxon>
        <taxon>Sphingobacteriales</taxon>
        <taxon>Sphingobacteriaceae</taxon>
        <taxon>Daejeonella</taxon>
    </lineage>
</organism>
<dbReference type="InterPro" id="IPR025394">
    <property type="entry name" value="DUF4127"/>
</dbReference>
<protein>
    <recommendedName>
        <fullName evidence="3">DUF4127 family protein</fullName>
    </recommendedName>
</protein>
<dbReference type="AlphaFoldDB" id="A0A1T5A9K6"/>
<dbReference type="STRING" id="572036.SAMN05661099_0458"/>
<reference evidence="2" key="1">
    <citation type="submission" date="2017-02" db="EMBL/GenBank/DDBJ databases">
        <authorList>
            <person name="Varghese N."/>
            <person name="Submissions S."/>
        </authorList>
    </citation>
    <scope>NUCLEOTIDE SEQUENCE [LARGE SCALE GENOMIC DNA]</scope>
    <source>
        <strain evidence="2">DSM 22385</strain>
    </source>
</reference>
<sequence length="530" mass="60033">MNTFWRIIILLHITMISFKSMAQETGTKILLIPLDDRPPCLQFTQKLGMIADCEVVSPPKEMLGKFTKPGEPDRIIDWIRKQDLKSFKAAIISLDMIAYGGLVASRVNETSLAVAENRLKILHEIKRKSPGLPIYGQSVIMRLAPTSDGKNEPYREKLARWADISPYPINKLETEKLENDIPADALKNYKQARRRNLTLNQAAVELIKTGILEYLILSQDDAKPKGVHVADRELLSSSVAKSKLGDKIIIQPGTDEISMLLLSRALNKLNATSPKVFVKYSSESAANSAMPFEDRPLRNTVTYNIVAAGATETLNPTQADLIFYVFASRADESRAESFALEINRDITDKKHVMIADIDPKGNIQGGDPTFANALIKMKVFTEVYSYASWNTAGNTVGTALPQGLIFNLAEKKMFENQAQKMLTWKAQNWFTMHRLLDDYLFHTIVRPKANEYFKQSNRSGFERTEKVAREVETYARELLEPMFITLSDIYLKKRPGSIQEDIECRPANLKFSLPWNRTFEGEIEFDMVCH</sequence>
<dbReference type="EMBL" id="FUYR01000001">
    <property type="protein sequence ID" value="SKB31383.1"/>
    <property type="molecule type" value="Genomic_DNA"/>
</dbReference>
<proteinExistence type="predicted"/>
<evidence type="ECO:0000313" key="1">
    <source>
        <dbReference type="EMBL" id="SKB31383.1"/>
    </source>
</evidence>
<dbReference type="Pfam" id="PF13552">
    <property type="entry name" value="DUF4127"/>
    <property type="match status" value="1"/>
</dbReference>
<dbReference type="OrthoDB" id="9789552at2"/>
<gene>
    <name evidence="1" type="ORF">SAMN05661099_0458</name>
</gene>
<evidence type="ECO:0008006" key="3">
    <source>
        <dbReference type="Google" id="ProtNLM"/>
    </source>
</evidence>
<dbReference type="Proteomes" id="UP000189981">
    <property type="component" value="Unassembled WGS sequence"/>
</dbReference>
<keyword evidence="2" id="KW-1185">Reference proteome</keyword>